<accession>A0A6G0VUD9</accession>
<dbReference type="OrthoDB" id="6627344at2759"/>
<reference evidence="3 4" key="1">
    <citation type="submission" date="2019-08" db="EMBL/GenBank/DDBJ databases">
        <title>Whole genome of Aphis craccivora.</title>
        <authorList>
            <person name="Voronova N.V."/>
            <person name="Shulinski R.S."/>
            <person name="Bandarenka Y.V."/>
            <person name="Zhorov D.G."/>
            <person name="Warner D."/>
        </authorList>
    </citation>
    <scope>NUCLEOTIDE SEQUENCE [LARGE SCALE GENOMIC DNA]</scope>
    <source>
        <strain evidence="3">180601</strain>
        <tissue evidence="3">Whole Body</tissue>
    </source>
</reference>
<dbReference type="EMBL" id="VUJU01012056">
    <property type="protein sequence ID" value="KAF0708900.1"/>
    <property type="molecule type" value="Genomic_DNA"/>
</dbReference>
<organism evidence="3 4">
    <name type="scientific">Aphis craccivora</name>
    <name type="common">Cowpea aphid</name>
    <dbReference type="NCBI Taxonomy" id="307492"/>
    <lineage>
        <taxon>Eukaryota</taxon>
        <taxon>Metazoa</taxon>
        <taxon>Ecdysozoa</taxon>
        <taxon>Arthropoda</taxon>
        <taxon>Hexapoda</taxon>
        <taxon>Insecta</taxon>
        <taxon>Pterygota</taxon>
        <taxon>Neoptera</taxon>
        <taxon>Paraneoptera</taxon>
        <taxon>Hemiptera</taxon>
        <taxon>Sternorrhyncha</taxon>
        <taxon>Aphidomorpha</taxon>
        <taxon>Aphidoidea</taxon>
        <taxon>Aphididae</taxon>
        <taxon>Aphidini</taxon>
        <taxon>Aphis</taxon>
        <taxon>Aphis</taxon>
    </lineage>
</organism>
<protein>
    <submittedName>
        <fullName evidence="3">THAP-type domain-containing protein</fullName>
    </submittedName>
</protein>
<dbReference type="Pfam" id="PF21787">
    <property type="entry name" value="TNP-like_RNaseH_N"/>
    <property type="match status" value="1"/>
</dbReference>
<feature type="domain" description="Transposable element P transposase-like RNase H" evidence="1">
    <location>
        <begin position="210"/>
        <end position="343"/>
    </location>
</feature>
<evidence type="ECO:0000313" key="4">
    <source>
        <dbReference type="Proteomes" id="UP000478052"/>
    </source>
</evidence>
<evidence type="ECO:0000259" key="1">
    <source>
        <dbReference type="Pfam" id="PF21787"/>
    </source>
</evidence>
<comment type="caution">
    <text evidence="3">The sequence shown here is derived from an EMBL/GenBank/DDBJ whole genome shotgun (WGS) entry which is preliminary data.</text>
</comment>
<gene>
    <name evidence="3" type="ORF">FWK35_00024387</name>
</gene>
<dbReference type="Pfam" id="PF21788">
    <property type="entry name" value="TNP-like_GBD"/>
    <property type="match status" value="1"/>
</dbReference>
<feature type="domain" description="Transposable element P transposase-like GTP-binding insertion" evidence="2">
    <location>
        <begin position="371"/>
        <end position="453"/>
    </location>
</feature>
<dbReference type="PANTHER" id="PTHR47577:SF2">
    <property type="entry name" value="THAP DOMAIN CONTAINING 9"/>
    <property type="match status" value="1"/>
</dbReference>
<proteinExistence type="predicted"/>
<evidence type="ECO:0000259" key="2">
    <source>
        <dbReference type="Pfam" id="PF21788"/>
    </source>
</evidence>
<dbReference type="InterPro" id="IPR048365">
    <property type="entry name" value="TNP-like_RNaseH_N"/>
</dbReference>
<dbReference type="AlphaFoldDB" id="A0A6G0VUD9"/>
<dbReference type="InterPro" id="IPR048366">
    <property type="entry name" value="TNP-like_GBD"/>
</dbReference>
<keyword evidence="4" id="KW-1185">Reference proteome</keyword>
<evidence type="ECO:0000313" key="3">
    <source>
        <dbReference type="EMBL" id="KAF0708900.1"/>
    </source>
</evidence>
<sequence>MLAKIDYPEIIKPCFSADLSNPSSLVKVLTSDISLEGIEKLNDTFDPAPCTSTFLKSYSPSVELLKSNVEYDMVETQCPMSISLTSNKFNVNRPAVKKKYKANYLASSVLVDSDSPNRIFLKSVLQQRTRRQEKRIVSMSILINKLKDQNLINDDTSEILLDNFGKHKHLISNWAKKNLGQKVPKKHSPEYYLLPHHRTLSKWYSHVNADPGFTKEALKSLSLKVKHSINPIYCSLMMDEMAIRQNIEYDSSDGKYYGRVNLGNGLDGDNLEMAKEAFVFLVVAINEHWKLPIAYFLTATLNSSQKSELITLALSLLHETGVKIVSLTFDGCSTNVTATKLLGSNLNMPIEIILDAAHMLKLVRNAFGEKKQFLDFENKIRSYLFYKKNKVMKVKLAAQLLSQSVTDALKFCKNNLKLITFLNADATIRFIEIINIAFDICNSRSANAIGNKKALNKDNFNYVKNFTYKFINYLKIMIYLFLFYSRRERLIN</sequence>
<dbReference type="PANTHER" id="PTHR47577">
    <property type="entry name" value="THAP DOMAIN-CONTAINING PROTEIN 6"/>
    <property type="match status" value="1"/>
</dbReference>
<name>A0A6G0VUD9_APHCR</name>
<dbReference type="Proteomes" id="UP000478052">
    <property type="component" value="Unassembled WGS sequence"/>
</dbReference>